<dbReference type="AlphaFoldDB" id="A0A7W8L9N9"/>
<comment type="caution">
    <text evidence="3">The sequence shown here is derived from an EMBL/GenBank/DDBJ whole genome shotgun (WGS) entry which is preliminary data.</text>
</comment>
<evidence type="ECO:0000259" key="2">
    <source>
        <dbReference type="Pfam" id="PF14319"/>
    </source>
</evidence>
<evidence type="ECO:0000313" key="3">
    <source>
        <dbReference type="EMBL" id="MBB5402588.1"/>
    </source>
</evidence>
<dbReference type="PANTHER" id="PTHR37023">
    <property type="entry name" value="TRANSPOSASE"/>
    <property type="match status" value="1"/>
</dbReference>
<evidence type="ECO:0000256" key="1">
    <source>
        <dbReference type="SAM" id="MobiDB-lite"/>
    </source>
</evidence>
<dbReference type="Pfam" id="PF14319">
    <property type="entry name" value="Zn_Tnp_IS91"/>
    <property type="match status" value="1"/>
</dbReference>
<name>A0A7W8L9N9_9BURK</name>
<feature type="domain" description="Transposase zinc-binding" evidence="2">
    <location>
        <begin position="7"/>
        <end position="96"/>
    </location>
</feature>
<sequence length="228" mass="25571">MLEVADIFRSHGPAWRATAHLSLGQLKVMSAIERCRTAALGGHVLRCSRCASSEVSFNSCRDRHCPKCQASAAHRCLEARQADLLPVEYFHVVFTLPAPISAIAWYNKRITGRGHHRNPARLHLPSLRGTDDRHRHPRAQRADPRTAAVPGSDMSTTVPRYQNRPSALRRRGPRADVCAWHSAKRLPRPLHHRDRTTVSLHYRVSARPASRPATPHPTLLGILTYQSP</sequence>
<organism evidence="3 4">
    <name type="scientific">Paraburkholderia youngii</name>
    <dbReference type="NCBI Taxonomy" id="2782701"/>
    <lineage>
        <taxon>Bacteria</taxon>
        <taxon>Pseudomonadati</taxon>
        <taxon>Pseudomonadota</taxon>
        <taxon>Betaproteobacteria</taxon>
        <taxon>Burkholderiales</taxon>
        <taxon>Burkholderiaceae</taxon>
        <taxon>Paraburkholderia</taxon>
    </lineage>
</organism>
<dbReference type="EMBL" id="JACHDE010000009">
    <property type="protein sequence ID" value="MBB5402588.1"/>
    <property type="molecule type" value="Genomic_DNA"/>
</dbReference>
<proteinExistence type="predicted"/>
<dbReference type="InterPro" id="IPR026889">
    <property type="entry name" value="Zn_Tnp"/>
</dbReference>
<feature type="region of interest" description="Disordered" evidence="1">
    <location>
        <begin position="116"/>
        <end position="172"/>
    </location>
</feature>
<dbReference type="Proteomes" id="UP000592820">
    <property type="component" value="Unassembled WGS sequence"/>
</dbReference>
<evidence type="ECO:0000313" key="4">
    <source>
        <dbReference type="Proteomes" id="UP000592820"/>
    </source>
</evidence>
<protein>
    <recommendedName>
        <fullName evidence="2">Transposase zinc-binding domain-containing protein</fullName>
    </recommendedName>
</protein>
<gene>
    <name evidence="3" type="ORF">HDG41_004674</name>
</gene>
<dbReference type="PANTHER" id="PTHR37023:SF1">
    <property type="entry name" value="ISSOD25 TRANSPOSASE TNPA_ISSOD25"/>
    <property type="match status" value="1"/>
</dbReference>
<feature type="compositionally biased region" description="Basic and acidic residues" evidence="1">
    <location>
        <begin position="129"/>
        <end position="144"/>
    </location>
</feature>
<feature type="compositionally biased region" description="Polar residues" evidence="1">
    <location>
        <begin position="153"/>
        <end position="165"/>
    </location>
</feature>
<accession>A0A7W8L9N9</accession>
<reference evidence="3 4" key="1">
    <citation type="submission" date="2020-08" db="EMBL/GenBank/DDBJ databases">
        <title>Genomic Encyclopedia of Type Strains, Phase IV (KMG-V): Genome sequencing to study the core and pangenomes of soil and plant-associated prokaryotes.</title>
        <authorList>
            <person name="Whitman W."/>
        </authorList>
    </citation>
    <scope>NUCLEOTIDE SEQUENCE [LARGE SCALE GENOMIC DNA]</scope>
    <source>
        <strain evidence="3 4">JPY162</strain>
    </source>
</reference>